<feature type="region of interest" description="Disordered" evidence="2">
    <location>
        <begin position="313"/>
        <end position="369"/>
    </location>
</feature>
<dbReference type="InterPro" id="IPR050797">
    <property type="entry name" value="Carb_Metab_Trans_Reg"/>
</dbReference>
<dbReference type="AlphaFoldDB" id="A0A0B7JJX6"/>
<sequence>MSRGYPGPPPDYGPGHGNPEYAHPHDGVVQSRLPSSTDPNLRWYMDPSLPNSEYATNPHIHGGPGSQSLSGFAGEKRRNKLGYHRTSVACNHCRRRKIRCIPSPHDYYGRCTNCIRLKKECSFIPTDQQASEAQSGSLDPHSDGGIASNTSSPGPPGMETNSDYSSRVHPAFRAEPPSQWSEPDDRNPNISRGRMHSDSRFDFGDQTSRGYASTSQNSPMHLGGTNNNEHWRRQHSGPTTNDPGQGTPFVPGTTSRQDLEWRGPLPPAAVFGDKAVGSSGRVGNPLVRPGLDALPSSAPGYADARNAPMGVPMHDVPIPYPPMQPRPLPSQALGTWHRQDSASEPQSGYSSWVYPHSSTGNAGNGSSEN</sequence>
<feature type="region of interest" description="Disordered" evidence="2">
    <location>
        <begin position="1"/>
        <end position="44"/>
    </location>
</feature>
<feature type="compositionally biased region" description="Polar residues" evidence="2">
    <location>
        <begin position="205"/>
        <end position="228"/>
    </location>
</feature>
<dbReference type="PANTHER" id="PTHR31668">
    <property type="entry name" value="GLUCOSE TRANSPORT TRANSCRIPTION REGULATOR RGT1-RELATED-RELATED"/>
    <property type="match status" value="1"/>
</dbReference>
<evidence type="ECO:0000256" key="2">
    <source>
        <dbReference type="SAM" id="MobiDB-lite"/>
    </source>
</evidence>
<dbReference type="GO" id="GO:0008270">
    <property type="term" value="F:zinc ion binding"/>
    <property type="evidence" value="ECO:0007669"/>
    <property type="project" value="InterPro"/>
</dbReference>
<accession>A0A0B7JJX6</accession>
<feature type="compositionally biased region" description="Pro residues" evidence="2">
    <location>
        <begin position="318"/>
        <end position="328"/>
    </location>
</feature>
<gene>
    <name evidence="4" type="ORF">BN869_000001069_1</name>
</gene>
<dbReference type="Gene3D" id="4.10.240.10">
    <property type="entry name" value="Zn(2)-C6 fungal-type DNA-binding domain"/>
    <property type="match status" value="1"/>
</dbReference>
<dbReference type="InterPro" id="IPR036864">
    <property type="entry name" value="Zn2-C6_fun-type_DNA-bd_sf"/>
</dbReference>
<feature type="compositionally biased region" description="Polar residues" evidence="2">
    <location>
        <begin position="342"/>
        <end position="369"/>
    </location>
</feature>
<dbReference type="EMBL" id="CDPU01000002">
    <property type="protein sequence ID" value="CEO45014.1"/>
    <property type="molecule type" value="Genomic_DNA"/>
</dbReference>
<name>A0A0B7JJX6_BIOOC</name>
<dbReference type="InterPro" id="IPR001138">
    <property type="entry name" value="Zn2Cys6_DnaBD"/>
</dbReference>
<reference evidence="4" key="1">
    <citation type="submission" date="2015-01" db="EMBL/GenBank/DDBJ databases">
        <authorList>
            <person name="Durling Mikael"/>
        </authorList>
    </citation>
    <scope>NUCLEOTIDE SEQUENCE</scope>
</reference>
<feature type="compositionally biased region" description="Polar residues" evidence="2">
    <location>
        <begin position="128"/>
        <end position="137"/>
    </location>
</feature>
<protein>
    <recommendedName>
        <fullName evidence="3">Zn(2)-C6 fungal-type domain-containing protein</fullName>
    </recommendedName>
</protein>
<feature type="compositionally biased region" description="Pro residues" evidence="2">
    <location>
        <begin position="1"/>
        <end position="12"/>
    </location>
</feature>
<dbReference type="SUPFAM" id="SSF57701">
    <property type="entry name" value="Zn2/Cys6 DNA-binding domain"/>
    <property type="match status" value="1"/>
</dbReference>
<dbReference type="CDD" id="cd00067">
    <property type="entry name" value="GAL4"/>
    <property type="match status" value="1"/>
</dbReference>
<dbReference type="GO" id="GO:0000981">
    <property type="term" value="F:DNA-binding transcription factor activity, RNA polymerase II-specific"/>
    <property type="evidence" value="ECO:0007669"/>
    <property type="project" value="InterPro"/>
</dbReference>
<proteinExistence type="predicted"/>
<keyword evidence="1" id="KW-0539">Nucleus</keyword>
<feature type="region of interest" description="Disordered" evidence="2">
    <location>
        <begin position="128"/>
        <end position="288"/>
    </location>
</feature>
<evidence type="ECO:0000256" key="1">
    <source>
        <dbReference type="ARBA" id="ARBA00023242"/>
    </source>
</evidence>
<dbReference type="Pfam" id="PF00172">
    <property type="entry name" value="Zn_clus"/>
    <property type="match status" value="1"/>
</dbReference>
<evidence type="ECO:0000313" key="4">
    <source>
        <dbReference type="EMBL" id="CEO45014.1"/>
    </source>
</evidence>
<organism evidence="4">
    <name type="scientific">Bionectria ochroleuca</name>
    <name type="common">Gliocladium roseum</name>
    <dbReference type="NCBI Taxonomy" id="29856"/>
    <lineage>
        <taxon>Eukaryota</taxon>
        <taxon>Fungi</taxon>
        <taxon>Dikarya</taxon>
        <taxon>Ascomycota</taxon>
        <taxon>Pezizomycotina</taxon>
        <taxon>Sordariomycetes</taxon>
        <taxon>Hypocreomycetidae</taxon>
        <taxon>Hypocreales</taxon>
        <taxon>Bionectriaceae</taxon>
        <taxon>Clonostachys</taxon>
    </lineage>
</organism>
<feature type="domain" description="Zn(2)-C6 fungal-type" evidence="3">
    <location>
        <begin position="89"/>
        <end position="123"/>
    </location>
</feature>
<dbReference type="SMART" id="SM00066">
    <property type="entry name" value="GAL4"/>
    <property type="match status" value="1"/>
</dbReference>
<dbReference type="PROSITE" id="PS50048">
    <property type="entry name" value="ZN2_CY6_FUNGAL_2"/>
    <property type="match status" value="1"/>
</dbReference>
<evidence type="ECO:0000259" key="3">
    <source>
        <dbReference type="PROSITE" id="PS50048"/>
    </source>
</evidence>
<dbReference type="PROSITE" id="PS00463">
    <property type="entry name" value="ZN2_CY6_FUNGAL_1"/>
    <property type="match status" value="1"/>
</dbReference>